<dbReference type="EMBL" id="JAQQXT010000001">
    <property type="protein sequence ID" value="MDC8770118.1"/>
    <property type="molecule type" value="Genomic_DNA"/>
</dbReference>
<sequence length="468" mass="49030">MYAFSTANPCASGRSLSRMLGCALLLLLSACGGGGGSATNAQETSPPTSTPVPIGSANSTLGFSLPRGGLGAAELAVIVVDGDAQSEAIASYYQTARAIPAANIIRVKLNTASATISAPDFAALKAEVDAKLPAGVQATLLTWTAPSRVVGSCAMSITSAMAFGFDSKYCGGCSSTASSSYFDSESKQAWVDHKIRPSMMLGAATLAAAKTLIDRGVRADASQPAGDGYLLRTSDEARSVRFSDYTGLPAAWAGRLKLNYIDNSAGAAADFIEAKAGVLFYFTGLANVPKLSSVSFRPGAVADHLTSYGGLLPSSGQMPITDWLDAGATASYGTVEEPCSYTQKFPQASVLMEHYFRGETVIEAYWKSVQWPGQGLFVGEPLARPFPDSPSFTLDKTQYLISTRALRPKASYSLEYRAGAAGSWTALATFNVSRAEAQTLRSPLPPANATELRWRGPCANDSTLQCTQ</sequence>
<evidence type="ECO:0000256" key="1">
    <source>
        <dbReference type="SAM" id="SignalP"/>
    </source>
</evidence>
<feature type="signal peptide" evidence="1">
    <location>
        <begin position="1"/>
        <end position="41"/>
    </location>
</feature>
<proteinExistence type="predicted"/>
<dbReference type="Proteomes" id="UP001221189">
    <property type="component" value="Unassembled WGS sequence"/>
</dbReference>
<dbReference type="InterPro" id="IPR022265">
    <property type="entry name" value="CHP03790"/>
</dbReference>
<evidence type="ECO:0000313" key="2">
    <source>
        <dbReference type="EMBL" id="MDC8770118.1"/>
    </source>
</evidence>
<keyword evidence="1" id="KW-0732">Signal</keyword>
<organism evidence="2 3">
    <name type="scientific">Roseateles albus</name>
    <dbReference type="NCBI Taxonomy" id="2987525"/>
    <lineage>
        <taxon>Bacteria</taxon>
        <taxon>Pseudomonadati</taxon>
        <taxon>Pseudomonadota</taxon>
        <taxon>Betaproteobacteria</taxon>
        <taxon>Burkholderiales</taxon>
        <taxon>Sphaerotilaceae</taxon>
        <taxon>Roseateles</taxon>
    </lineage>
</organism>
<gene>
    <name evidence="2" type="ORF">PRZ03_00945</name>
</gene>
<evidence type="ECO:0000313" key="3">
    <source>
        <dbReference type="Proteomes" id="UP001221189"/>
    </source>
</evidence>
<comment type="caution">
    <text evidence="2">The sequence shown here is derived from an EMBL/GenBank/DDBJ whole genome shotgun (WGS) entry which is preliminary data.</text>
</comment>
<name>A0ABT5K8A5_9BURK</name>
<reference evidence="2 3" key="1">
    <citation type="submission" date="2022-10" db="EMBL/GenBank/DDBJ databases">
        <title>Paucibacter sp. hw1 Genome sequencing.</title>
        <authorList>
            <person name="Park S."/>
        </authorList>
    </citation>
    <scope>NUCLEOTIDE SEQUENCE [LARGE SCALE GENOMIC DNA]</scope>
    <source>
        <strain evidence="3">hw1</strain>
    </source>
</reference>
<protein>
    <submittedName>
        <fullName evidence="2">TIGR03790 family protein</fullName>
    </submittedName>
</protein>
<dbReference type="RefSeq" id="WP_273598600.1">
    <property type="nucleotide sequence ID" value="NZ_JAQQXT010000001.1"/>
</dbReference>
<dbReference type="NCBIfam" id="TIGR03790">
    <property type="entry name" value="TIGR03790 family protein"/>
    <property type="match status" value="1"/>
</dbReference>
<keyword evidence="3" id="KW-1185">Reference proteome</keyword>
<feature type="chain" id="PRO_5045368550" evidence="1">
    <location>
        <begin position="42"/>
        <end position="468"/>
    </location>
</feature>
<accession>A0ABT5K8A5</accession>